<reference evidence="2 3" key="1">
    <citation type="submission" date="2018-11" db="EMBL/GenBank/DDBJ databases">
        <title>Complete genome sequence of Microcystis aeruginosa NIES-102.</title>
        <authorList>
            <person name="Yamaguchi H."/>
            <person name="Suzuki S."/>
            <person name="Kawachi M."/>
        </authorList>
    </citation>
    <scope>NUCLEOTIDE SEQUENCE [LARGE SCALE GENOMIC DNA]</scope>
    <source>
        <strain evidence="2 3">NIES-102</strain>
    </source>
</reference>
<dbReference type="SUPFAM" id="SSF88723">
    <property type="entry name" value="PIN domain-like"/>
    <property type="match status" value="1"/>
</dbReference>
<evidence type="ECO:0000313" key="3">
    <source>
        <dbReference type="Proteomes" id="UP000278152"/>
    </source>
</evidence>
<accession>A0A3G9JT12</accession>
<dbReference type="KEGG" id="mvz:myaer102_01680"/>
<feature type="domain" description="PIN" evidence="1">
    <location>
        <begin position="3"/>
        <end position="135"/>
    </location>
</feature>
<dbReference type="RefSeq" id="WP_125730196.1">
    <property type="nucleotide sequence ID" value="NZ_AP019314.1"/>
</dbReference>
<dbReference type="Proteomes" id="UP000278152">
    <property type="component" value="Chromosome"/>
</dbReference>
<dbReference type="AlphaFoldDB" id="A0A3G9JT12"/>
<dbReference type="Gene3D" id="3.40.50.1010">
    <property type="entry name" value="5'-nuclease"/>
    <property type="match status" value="1"/>
</dbReference>
<name>A0A3G9JT12_MICVR</name>
<dbReference type="Pfam" id="PF01850">
    <property type="entry name" value="PIN"/>
    <property type="match status" value="1"/>
</dbReference>
<proteinExistence type="predicted"/>
<evidence type="ECO:0000313" key="2">
    <source>
        <dbReference type="EMBL" id="BBH37709.1"/>
    </source>
</evidence>
<protein>
    <recommendedName>
        <fullName evidence="1">PIN domain-containing protein</fullName>
    </recommendedName>
</protein>
<dbReference type="CDD" id="cd09854">
    <property type="entry name" value="PIN_VapC-like"/>
    <property type="match status" value="1"/>
</dbReference>
<gene>
    <name evidence="2" type="ORF">myaer102_01680</name>
</gene>
<organism evidence="2 3">
    <name type="scientific">Microcystis viridis NIES-102</name>
    <dbReference type="NCBI Taxonomy" id="213615"/>
    <lineage>
        <taxon>Bacteria</taxon>
        <taxon>Bacillati</taxon>
        <taxon>Cyanobacteriota</taxon>
        <taxon>Cyanophyceae</taxon>
        <taxon>Oscillatoriophycideae</taxon>
        <taxon>Chroococcales</taxon>
        <taxon>Microcystaceae</taxon>
        <taxon>Microcystis</taxon>
    </lineage>
</organism>
<dbReference type="EMBL" id="AP019314">
    <property type="protein sequence ID" value="BBH37709.1"/>
    <property type="molecule type" value="Genomic_DNA"/>
</dbReference>
<sequence length="146" mass="16953">MTYLADTNILLRLKQTSHPLHLSALQGVKTLKKRSEKLYIVPQNLIEFWVVATRPVKVNGLGLSFEQATLEIEDIKHIFSLYQDTPAIYPQWERLIRKYQVIGKKSHDARLVAAMITHNIDNILTFNTDDFLRYSEIIPVDPRTIH</sequence>
<evidence type="ECO:0000259" key="1">
    <source>
        <dbReference type="Pfam" id="PF01850"/>
    </source>
</evidence>
<dbReference type="InterPro" id="IPR002716">
    <property type="entry name" value="PIN_dom"/>
</dbReference>
<dbReference type="InterPro" id="IPR029060">
    <property type="entry name" value="PIN-like_dom_sf"/>
</dbReference>